<evidence type="ECO:0000313" key="4">
    <source>
        <dbReference type="EMBL" id="ACB74592.1"/>
    </source>
</evidence>
<evidence type="ECO:0000256" key="2">
    <source>
        <dbReference type="ARBA" id="ARBA00023315"/>
    </source>
</evidence>
<dbReference type="eggNOG" id="COG0456">
    <property type="taxonomic scope" value="Bacteria"/>
</dbReference>
<name>B1ZRA5_OPITP</name>
<protein>
    <submittedName>
        <fullName evidence="4">GCN5-related N-acetyltransferase</fullName>
    </submittedName>
</protein>
<dbReference type="GO" id="GO:0016747">
    <property type="term" value="F:acyltransferase activity, transferring groups other than amino-acyl groups"/>
    <property type="evidence" value="ECO:0007669"/>
    <property type="project" value="InterPro"/>
</dbReference>
<dbReference type="PANTHER" id="PTHR43877">
    <property type="entry name" value="AMINOALKYLPHOSPHONATE N-ACETYLTRANSFERASE-RELATED-RELATED"/>
    <property type="match status" value="1"/>
</dbReference>
<dbReference type="CDD" id="cd04301">
    <property type="entry name" value="NAT_SF"/>
    <property type="match status" value="1"/>
</dbReference>
<accession>B1ZRA5</accession>
<dbReference type="HOGENOM" id="CLU_013985_18_0_0"/>
<dbReference type="InterPro" id="IPR050832">
    <property type="entry name" value="Bact_Acetyltransf"/>
</dbReference>
<dbReference type="SUPFAM" id="SSF55729">
    <property type="entry name" value="Acyl-CoA N-acyltransferases (Nat)"/>
    <property type="match status" value="1"/>
</dbReference>
<dbReference type="Pfam" id="PF00583">
    <property type="entry name" value="Acetyltransf_1"/>
    <property type="match status" value="1"/>
</dbReference>
<dbReference type="InterPro" id="IPR000182">
    <property type="entry name" value="GNAT_dom"/>
</dbReference>
<evidence type="ECO:0000256" key="1">
    <source>
        <dbReference type="ARBA" id="ARBA00022679"/>
    </source>
</evidence>
<sequence>MNPSISIRRCQPGDETALSLVAQAAFLEAFVGVIDGGDIVQHCLRQHSVEKYAHYLHDPHTAVWIAEAAPGAAPVGYLVLTTPDLPLPDLDARDLEVKRVYLLHRFQRGGIGARLMEAARAHARSVGTPRLLLGVYSKNDAAVGFYERLGYAKVGTRSFHVGSGTYHDFIFALPVNVAASSGGT</sequence>
<evidence type="ECO:0000313" key="5">
    <source>
        <dbReference type="Proteomes" id="UP000007013"/>
    </source>
</evidence>
<keyword evidence="2" id="KW-0012">Acyltransferase</keyword>
<gene>
    <name evidence="4" type="ordered locus">Oter_1307</name>
</gene>
<dbReference type="STRING" id="452637.Oter_1307"/>
<dbReference type="AlphaFoldDB" id="B1ZRA5"/>
<dbReference type="PROSITE" id="PS51186">
    <property type="entry name" value="GNAT"/>
    <property type="match status" value="1"/>
</dbReference>
<feature type="domain" description="N-acetyltransferase" evidence="3">
    <location>
        <begin position="5"/>
        <end position="176"/>
    </location>
</feature>
<evidence type="ECO:0000259" key="3">
    <source>
        <dbReference type="PROSITE" id="PS51186"/>
    </source>
</evidence>
<organism evidence="4 5">
    <name type="scientific">Opitutus terrae (strain DSM 11246 / JCM 15787 / PB90-1)</name>
    <dbReference type="NCBI Taxonomy" id="452637"/>
    <lineage>
        <taxon>Bacteria</taxon>
        <taxon>Pseudomonadati</taxon>
        <taxon>Verrucomicrobiota</taxon>
        <taxon>Opitutia</taxon>
        <taxon>Opitutales</taxon>
        <taxon>Opitutaceae</taxon>
        <taxon>Opitutus</taxon>
    </lineage>
</organism>
<proteinExistence type="predicted"/>
<keyword evidence="5" id="KW-1185">Reference proteome</keyword>
<dbReference type="Gene3D" id="3.40.630.30">
    <property type="match status" value="1"/>
</dbReference>
<dbReference type="KEGG" id="ote:Oter_1307"/>
<dbReference type="InterPro" id="IPR016181">
    <property type="entry name" value="Acyl_CoA_acyltransferase"/>
</dbReference>
<dbReference type="EMBL" id="CP001032">
    <property type="protein sequence ID" value="ACB74592.1"/>
    <property type="molecule type" value="Genomic_DNA"/>
</dbReference>
<reference evidence="4 5" key="1">
    <citation type="journal article" date="2011" name="J. Bacteriol.">
        <title>Genome sequence of the verrucomicrobium Opitutus terrae PB90-1, an abundant inhabitant of rice paddy soil ecosystems.</title>
        <authorList>
            <person name="van Passel M.W."/>
            <person name="Kant R."/>
            <person name="Palva A."/>
            <person name="Copeland A."/>
            <person name="Lucas S."/>
            <person name="Lapidus A."/>
            <person name="Glavina del Rio T."/>
            <person name="Pitluck S."/>
            <person name="Goltsman E."/>
            <person name="Clum A."/>
            <person name="Sun H."/>
            <person name="Schmutz J."/>
            <person name="Larimer F.W."/>
            <person name="Land M.L."/>
            <person name="Hauser L."/>
            <person name="Kyrpides N."/>
            <person name="Mikhailova N."/>
            <person name="Richardson P.P."/>
            <person name="Janssen P.H."/>
            <person name="de Vos W.M."/>
            <person name="Smidt H."/>
        </authorList>
    </citation>
    <scope>NUCLEOTIDE SEQUENCE [LARGE SCALE GENOMIC DNA]</scope>
    <source>
        <strain evidence="5">DSM 11246 / JCM 15787 / PB90-1</strain>
    </source>
</reference>
<dbReference type="RefSeq" id="WP_012374130.1">
    <property type="nucleotide sequence ID" value="NC_010571.1"/>
</dbReference>
<dbReference type="Proteomes" id="UP000007013">
    <property type="component" value="Chromosome"/>
</dbReference>
<keyword evidence="1 4" id="KW-0808">Transferase</keyword>
<dbReference type="OrthoDB" id="9796171at2"/>